<proteinExistence type="predicted"/>
<dbReference type="InterPro" id="IPR000843">
    <property type="entry name" value="HTH_LacI"/>
</dbReference>
<accession>A0A0B8ZKM5</accession>
<dbReference type="EMBL" id="JRVC01000008">
    <property type="protein sequence ID" value="KHS46781.1"/>
    <property type="molecule type" value="Genomic_DNA"/>
</dbReference>
<keyword evidence="6" id="KW-1185">Reference proteome</keyword>
<dbReference type="PROSITE" id="PS00356">
    <property type="entry name" value="HTH_LACI_1"/>
    <property type="match status" value="1"/>
</dbReference>
<dbReference type="CDD" id="cd01392">
    <property type="entry name" value="HTH_LacI"/>
    <property type="match status" value="1"/>
</dbReference>
<dbReference type="SUPFAM" id="SSF47413">
    <property type="entry name" value="lambda repressor-like DNA-binding domains"/>
    <property type="match status" value="1"/>
</dbReference>
<dbReference type="PANTHER" id="PTHR30146">
    <property type="entry name" value="LACI-RELATED TRANSCRIPTIONAL REPRESSOR"/>
    <property type="match status" value="1"/>
</dbReference>
<dbReference type="STRING" id="48936.NJ75_02017"/>
<dbReference type="Pfam" id="PF13377">
    <property type="entry name" value="Peripla_BP_3"/>
    <property type="match status" value="1"/>
</dbReference>
<evidence type="ECO:0000256" key="2">
    <source>
        <dbReference type="ARBA" id="ARBA00023125"/>
    </source>
</evidence>
<protein>
    <submittedName>
        <fullName evidence="5">LacI family transcription regulator</fullName>
    </submittedName>
</protein>
<dbReference type="Pfam" id="PF00356">
    <property type="entry name" value="LacI"/>
    <property type="match status" value="1"/>
</dbReference>
<gene>
    <name evidence="5" type="ORF">NJ75_02017</name>
</gene>
<evidence type="ECO:0000313" key="5">
    <source>
        <dbReference type="EMBL" id="KHS46781.1"/>
    </source>
</evidence>
<evidence type="ECO:0000259" key="4">
    <source>
        <dbReference type="PROSITE" id="PS50932"/>
    </source>
</evidence>
<comment type="caution">
    <text evidence="5">The sequence shown here is derived from an EMBL/GenBank/DDBJ whole genome shotgun (WGS) entry which is preliminary data.</text>
</comment>
<evidence type="ECO:0000256" key="3">
    <source>
        <dbReference type="ARBA" id="ARBA00023163"/>
    </source>
</evidence>
<dbReference type="Gene3D" id="3.40.50.2300">
    <property type="match status" value="2"/>
</dbReference>
<dbReference type="InterPro" id="IPR010982">
    <property type="entry name" value="Lambda_DNA-bd_dom_sf"/>
</dbReference>
<dbReference type="PATRIC" id="fig|48936.3.peg.2025"/>
<dbReference type="PROSITE" id="PS50932">
    <property type="entry name" value="HTH_LACI_2"/>
    <property type="match status" value="1"/>
</dbReference>
<organism evidence="5 6">
    <name type="scientific">Novosphingobium subterraneum</name>
    <dbReference type="NCBI Taxonomy" id="48936"/>
    <lineage>
        <taxon>Bacteria</taxon>
        <taxon>Pseudomonadati</taxon>
        <taxon>Pseudomonadota</taxon>
        <taxon>Alphaproteobacteria</taxon>
        <taxon>Sphingomonadales</taxon>
        <taxon>Sphingomonadaceae</taxon>
        <taxon>Novosphingobium</taxon>
    </lineage>
</organism>
<dbReference type="GO" id="GO:0000976">
    <property type="term" value="F:transcription cis-regulatory region binding"/>
    <property type="evidence" value="ECO:0007669"/>
    <property type="project" value="TreeGrafter"/>
</dbReference>
<dbReference type="PANTHER" id="PTHR30146:SF153">
    <property type="entry name" value="LACTOSE OPERON REPRESSOR"/>
    <property type="match status" value="1"/>
</dbReference>
<dbReference type="SMART" id="SM00354">
    <property type="entry name" value="HTH_LACI"/>
    <property type="match status" value="1"/>
</dbReference>
<dbReference type="Gene3D" id="1.10.260.40">
    <property type="entry name" value="lambda repressor-like DNA-binding domains"/>
    <property type="match status" value="1"/>
</dbReference>
<dbReference type="CDD" id="cd01545">
    <property type="entry name" value="PBP1_SalR"/>
    <property type="match status" value="1"/>
</dbReference>
<dbReference type="InterPro" id="IPR046335">
    <property type="entry name" value="LacI/GalR-like_sensor"/>
</dbReference>
<sequence length="348" mass="37490">MTPLTFPANSARATMDDVARLSGVSLKSVSRVINGEPHVSANLRAKVEAAIAELNYVPDAAARSLAGSRTFIIGLLLDNPSPHYTMKIQKGVYNVVRSHQYHLRIDNVDSTVPDEQFSAQLEALIRNNRCDGFVLTPPLSDNLLLLDFLEARKIRYVRIAPALDNARGPGIAIDDAAAAAAMAQHLWDLGHRRFAVMRGPASHMAAARRRDGFIAELERLGSATPIIDADGGFSFEGGIAAGETLIAQSPRPTAVFACNDDSAAGVMAACSKAGLKVPDDISVCGFDDSWIARSVWPYLTTVYQPIEEMGQAAAALLLRRDEQEGKISQLGFQLVIRDSTAPPRQTQG</sequence>
<keyword evidence="2" id="KW-0238">DNA-binding</keyword>
<dbReference type="Proteomes" id="UP000031338">
    <property type="component" value="Unassembled WGS sequence"/>
</dbReference>
<dbReference type="AlphaFoldDB" id="A0A0B8ZKM5"/>
<dbReference type="InterPro" id="IPR028082">
    <property type="entry name" value="Peripla_BP_I"/>
</dbReference>
<keyword evidence="1" id="KW-0805">Transcription regulation</keyword>
<dbReference type="SUPFAM" id="SSF53822">
    <property type="entry name" value="Periplasmic binding protein-like I"/>
    <property type="match status" value="1"/>
</dbReference>
<reference evidence="5 6" key="1">
    <citation type="submission" date="2014-10" db="EMBL/GenBank/DDBJ databases">
        <title>Draft genome sequence of Novosphingobium subterraneum DSM 12447.</title>
        <authorList>
            <person name="Gan H.M."/>
            <person name="Gan H.Y."/>
            <person name="Savka M.A."/>
        </authorList>
    </citation>
    <scope>NUCLEOTIDE SEQUENCE [LARGE SCALE GENOMIC DNA]</scope>
    <source>
        <strain evidence="5 6">DSM 12447</strain>
    </source>
</reference>
<dbReference type="RefSeq" id="WP_039333962.1">
    <property type="nucleotide sequence ID" value="NZ_JRVC01000008.1"/>
</dbReference>
<name>A0A0B8ZKM5_9SPHN</name>
<feature type="domain" description="HTH lacI-type" evidence="4">
    <location>
        <begin position="13"/>
        <end position="67"/>
    </location>
</feature>
<dbReference type="GO" id="GO:0003700">
    <property type="term" value="F:DNA-binding transcription factor activity"/>
    <property type="evidence" value="ECO:0007669"/>
    <property type="project" value="TreeGrafter"/>
</dbReference>
<evidence type="ECO:0000256" key="1">
    <source>
        <dbReference type="ARBA" id="ARBA00023015"/>
    </source>
</evidence>
<evidence type="ECO:0000313" key="6">
    <source>
        <dbReference type="Proteomes" id="UP000031338"/>
    </source>
</evidence>
<keyword evidence="3" id="KW-0804">Transcription</keyword>